<accession>A0A510WSY0</accession>
<dbReference type="RefSeq" id="WP_057827814.1">
    <property type="nucleotide sequence ID" value="NZ_BAAACL010000001.1"/>
</dbReference>
<dbReference type="GeneID" id="29933711"/>
<evidence type="ECO:0008006" key="3">
    <source>
        <dbReference type="Google" id="ProtNLM"/>
    </source>
</evidence>
<dbReference type="AlphaFoldDB" id="A0A510WSY0"/>
<keyword evidence="2" id="KW-1185">Reference proteome</keyword>
<gene>
    <name evidence="1" type="ORF">LAV01_11640</name>
</gene>
<reference evidence="1 2" key="1">
    <citation type="submission" date="2019-07" db="EMBL/GenBank/DDBJ databases">
        <title>Whole genome shotgun sequence of Lactobacillus aviarius subsp. aviarius NBRC 102162.</title>
        <authorList>
            <person name="Hosoyama A."/>
            <person name="Uohara A."/>
            <person name="Ohji S."/>
            <person name="Ichikawa N."/>
        </authorList>
    </citation>
    <scope>NUCLEOTIDE SEQUENCE [LARGE SCALE GENOMIC DNA]</scope>
    <source>
        <strain evidence="1 2">NBRC 102162</strain>
    </source>
</reference>
<evidence type="ECO:0000313" key="2">
    <source>
        <dbReference type="Proteomes" id="UP000321722"/>
    </source>
</evidence>
<dbReference type="Proteomes" id="UP000321722">
    <property type="component" value="Unassembled WGS sequence"/>
</dbReference>
<protein>
    <recommendedName>
        <fullName evidence="3">DUF3310 domain-containing protein</fullName>
    </recommendedName>
</protein>
<proteinExistence type="predicted"/>
<evidence type="ECO:0000313" key="1">
    <source>
        <dbReference type="EMBL" id="GEK42332.1"/>
    </source>
</evidence>
<name>A0A510WSY0_9LACO</name>
<sequence>MDKTTLRPNYYKDKHGKDLFSHFKDGLLNHEQLSGFYLGNIMKYLTRYRQKNGIEDLEKASVYLDQLKELERNEK</sequence>
<dbReference type="InterPro" id="IPR021739">
    <property type="entry name" value="SaV-like"/>
</dbReference>
<dbReference type="EMBL" id="BJUI01000018">
    <property type="protein sequence ID" value="GEK42332.1"/>
    <property type="molecule type" value="Genomic_DNA"/>
</dbReference>
<dbReference type="Pfam" id="PF11753">
    <property type="entry name" value="DUF3310"/>
    <property type="match status" value="1"/>
</dbReference>
<organism evidence="1 2">
    <name type="scientific">Ligilactobacillus aviarius</name>
    <dbReference type="NCBI Taxonomy" id="1606"/>
    <lineage>
        <taxon>Bacteria</taxon>
        <taxon>Bacillati</taxon>
        <taxon>Bacillota</taxon>
        <taxon>Bacilli</taxon>
        <taxon>Lactobacillales</taxon>
        <taxon>Lactobacillaceae</taxon>
        <taxon>Ligilactobacillus</taxon>
    </lineage>
</organism>
<comment type="caution">
    <text evidence="1">The sequence shown here is derived from an EMBL/GenBank/DDBJ whole genome shotgun (WGS) entry which is preliminary data.</text>
</comment>